<dbReference type="EC" id="2.7.7.61" evidence="1"/>
<dbReference type="Pfam" id="PF03802">
    <property type="entry name" value="CitX"/>
    <property type="match status" value="1"/>
</dbReference>
<dbReference type="GO" id="GO:0050519">
    <property type="term" value="F:holo-citrate lyase synthase activity"/>
    <property type="evidence" value="ECO:0007669"/>
    <property type="project" value="UniProtKB-EC"/>
</dbReference>
<evidence type="ECO:0000313" key="6">
    <source>
        <dbReference type="EMBL" id="OAT77621.1"/>
    </source>
</evidence>
<dbReference type="Proteomes" id="UP000078225">
    <property type="component" value="Unassembled WGS sequence"/>
</dbReference>
<gene>
    <name evidence="6" type="ORF">A9B99_20660</name>
</gene>
<protein>
    <recommendedName>
        <fullName evidence="2">Apo-citrate lyase phosphoribosyl-dephospho-CoA transferase</fullName>
        <ecNumber evidence="1">2.7.7.61</ecNumber>
    </recommendedName>
</protein>
<accession>A0A1B7L607</accession>
<evidence type="ECO:0000313" key="7">
    <source>
        <dbReference type="Proteomes" id="UP000078225"/>
    </source>
</evidence>
<evidence type="ECO:0000256" key="1">
    <source>
        <dbReference type="ARBA" id="ARBA00012524"/>
    </source>
</evidence>
<sequence length="179" mass="20215">MRMLAPQQPGVSLSALLAAKEQRAHRQQSWLARYHTPLISLTLVTPGSVKDSIQYRNLMGVALVACDQLLWQHRWPVLAREVNWLDTGAEALWSVDHNAAELKASCVALEQEHPLGRLWDFDVFDPEAGQIGRHSLDRAGRRCLICGEPAHACARSRRHPVELVVAEVEKRIDGWFTRD</sequence>
<evidence type="ECO:0000256" key="5">
    <source>
        <dbReference type="ARBA" id="ARBA00048574"/>
    </source>
</evidence>
<keyword evidence="3" id="KW-0808">Transferase</keyword>
<dbReference type="NCBIfam" id="TIGR03124">
    <property type="entry name" value="citrate_citX"/>
    <property type="match status" value="1"/>
</dbReference>
<keyword evidence="7" id="KW-1185">Reference proteome</keyword>
<evidence type="ECO:0000256" key="3">
    <source>
        <dbReference type="ARBA" id="ARBA00022679"/>
    </source>
</evidence>
<organism evidence="6 7">
    <name type="scientific">Mangrovibacter phragmitis</name>
    <dbReference type="NCBI Taxonomy" id="1691903"/>
    <lineage>
        <taxon>Bacteria</taxon>
        <taxon>Pseudomonadati</taxon>
        <taxon>Pseudomonadota</taxon>
        <taxon>Gammaproteobacteria</taxon>
        <taxon>Enterobacterales</taxon>
        <taxon>Enterobacteriaceae</taxon>
        <taxon>Mangrovibacter</taxon>
    </lineage>
</organism>
<dbReference type="InterPro" id="IPR005551">
    <property type="entry name" value="CitX"/>
</dbReference>
<name>A0A1B7L607_9ENTR</name>
<dbReference type="OrthoDB" id="3196716at2"/>
<evidence type="ECO:0000256" key="4">
    <source>
        <dbReference type="ARBA" id="ARBA00022695"/>
    </source>
</evidence>
<dbReference type="GO" id="GO:0051191">
    <property type="term" value="P:prosthetic group biosynthetic process"/>
    <property type="evidence" value="ECO:0007669"/>
    <property type="project" value="InterPro"/>
</dbReference>
<evidence type="ECO:0000256" key="2">
    <source>
        <dbReference type="ARBA" id="ARBA00016314"/>
    </source>
</evidence>
<dbReference type="EMBL" id="LYRP01000006">
    <property type="protein sequence ID" value="OAT77621.1"/>
    <property type="molecule type" value="Genomic_DNA"/>
</dbReference>
<reference evidence="7" key="1">
    <citation type="submission" date="2016-05" db="EMBL/GenBank/DDBJ databases">
        <authorList>
            <person name="Behera P."/>
            <person name="Vaishampayan P."/>
            <person name="Singh N."/>
            <person name="Raina V."/>
            <person name="Suar M."/>
            <person name="Pattnaik A."/>
            <person name="Rastogi G."/>
        </authorList>
    </citation>
    <scope>NUCLEOTIDE SEQUENCE [LARGE SCALE GENOMIC DNA]</scope>
    <source>
        <strain evidence="7">MP23</strain>
    </source>
</reference>
<dbReference type="STRING" id="1691903.A9B99_20660"/>
<comment type="caution">
    <text evidence="6">The sequence shown here is derived from an EMBL/GenBank/DDBJ whole genome shotgun (WGS) entry which is preliminary data.</text>
</comment>
<keyword evidence="4" id="KW-0548">Nucleotidyltransferase</keyword>
<dbReference type="AlphaFoldDB" id="A0A1B7L607"/>
<proteinExistence type="predicted"/>
<comment type="catalytic activity">
    <reaction evidence="5">
        <text>apo-[citrate lyase ACP] + 2'-(5''-triphospho-alpha-D-ribosyl)-3'-dephospho-CoA = holo-[citrate lyase ACP] + diphosphate</text>
        <dbReference type="Rhea" id="RHEA:16333"/>
        <dbReference type="Rhea" id="RHEA-COMP:10157"/>
        <dbReference type="Rhea" id="RHEA-COMP:10158"/>
        <dbReference type="ChEBI" id="CHEBI:29999"/>
        <dbReference type="ChEBI" id="CHEBI:33019"/>
        <dbReference type="ChEBI" id="CHEBI:61378"/>
        <dbReference type="ChEBI" id="CHEBI:82683"/>
        <dbReference type="EC" id="2.7.7.61"/>
    </reaction>
</comment>